<dbReference type="PANTHER" id="PTHR21666">
    <property type="entry name" value="PEPTIDASE-RELATED"/>
    <property type="match status" value="1"/>
</dbReference>
<comment type="caution">
    <text evidence="3">The sequence shown here is derived from an EMBL/GenBank/DDBJ whole genome shotgun (WGS) entry which is preliminary data.</text>
</comment>
<dbReference type="AlphaFoldDB" id="A0AAN2WHD3"/>
<organism evidence="3 4">
    <name type="scientific">Listeria monocytogenes</name>
    <dbReference type="NCBI Taxonomy" id="1639"/>
    <lineage>
        <taxon>Bacteria</taxon>
        <taxon>Bacillati</taxon>
        <taxon>Bacillota</taxon>
        <taxon>Bacilli</taxon>
        <taxon>Bacillales</taxon>
        <taxon>Listeriaceae</taxon>
        <taxon>Listeria</taxon>
    </lineage>
</organism>
<keyword evidence="1" id="KW-1133">Transmembrane helix</keyword>
<protein>
    <recommendedName>
        <fullName evidence="2">M23ase beta-sheet core domain-containing protein</fullName>
    </recommendedName>
</protein>
<feature type="transmembrane region" description="Helical" evidence="1">
    <location>
        <begin position="16"/>
        <end position="43"/>
    </location>
</feature>
<dbReference type="SUPFAM" id="SSF53955">
    <property type="entry name" value="Lysozyme-like"/>
    <property type="match status" value="1"/>
</dbReference>
<gene>
    <name evidence="3" type="ORF">Y261_07230</name>
</gene>
<dbReference type="Proteomes" id="UP000336166">
    <property type="component" value="Unassembled WGS sequence"/>
</dbReference>
<dbReference type="InterPro" id="IPR050570">
    <property type="entry name" value="Cell_wall_metabolism_enzyme"/>
</dbReference>
<accession>A0AAN2WHD3</accession>
<evidence type="ECO:0000256" key="1">
    <source>
        <dbReference type="SAM" id="Phobius"/>
    </source>
</evidence>
<dbReference type="CDD" id="cd13399">
    <property type="entry name" value="Slt35-like"/>
    <property type="match status" value="1"/>
</dbReference>
<keyword evidence="1" id="KW-0472">Membrane</keyword>
<reference evidence="3 4" key="1">
    <citation type="submission" date="2018-06" db="EMBL/GenBank/DDBJ databases">
        <authorList>
            <consortium name="PulseNet: The National Subtyping Network for Foodborne Disease Surveillance"/>
            <person name="Tarr C.L."/>
            <person name="Trees E."/>
            <person name="Katz L.S."/>
            <person name="Carleton-Romer H.A."/>
            <person name="Stroika S."/>
            <person name="Kucerova Z."/>
            <person name="Roache K.F."/>
            <person name="Sabol A.L."/>
            <person name="Besser J."/>
            <person name="Gerner-Smidt P."/>
        </authorList>
    </citation>
    <scope>NUCLEOTIDE SEQUENCE [LARGE SCALE GENOMIC DNA]</scope>
    <source>
        <strain evidence="3 4">PNUSAL000134</strain>
    </source>
</reference>
<dbReference type="GO" id="GO:0004222">
    <property type="term" value="F:metalloendopeptidase activity"/>
    <property type="evidence" value="ECO:0007669"/>
    <property type="project" value="TreeGrafter"/>
</dbReference>
<sequence length="358" mass="39285">MNSLGKKLLKKGIKKIIFSLSIGTTLLITIILFVTIILVGAMMDDSNQNVNDADIEISELGEKEIPAKYISIYKRAGKEYGIAWTLIAAFHKVETNFSTSSSMVSSAGAIGHFQFLPETWLGWSYGANPPENIYTNPKKIAQYGGYGVDANKDGKADPYDIEDAVYSCANYVKANGGMEKLHDAIYAYNHAEWYVDRVMKYYQMYSKGDYKTAGTSSSGQDEGNYKLPISKPIVLTSGYGYRDNPTELGPSNQFHNGFDMVNSDHIVMAAKNGKVVYAQFDSGGYGNVVSIQHDDGYYTIYGHLAMIKTTVGRQVKAGEQIGVMGTTGNSTGVHLHFSVTKKLFSDYVDPAGFIPSLQ</sequence>
<feature type="domain" description="M23ase beta-sheet core" evidence="2">
    <location>
        <begin position="254"/>
        <end position="342"/>
    </location>
</feature>
<evidence type="ECO:0000313" key="3">
    <source>
        <dbReference type="EMBL" id="EAE2354132.1"/>
    </source>
</evidence>
<dbReference type="SUPFAM" id="SSF51261">
    <property type="entry name" value="Duplicated hybrid motif"/>
    <property type="match status" value="1"/>
</dbReference>
<keyword evidence="1" id="KW-0812">Transmembrane</keyword>
<dbReference type="InterPro" id="IPR023346">
    <property type="entry name" value="Lysozyme-like_dom_sf"/>
</dbReference>
<dbReference type="PANTHER" id="PTHR21666:SF270">
    <property type="entry name" value="MUREIN HYDROLASE ACTIVATOR ENVC"/>
    <property type="match status" value="1"/>
</dbReference>
<dbReference type="CDD" id="cd12797">
    <property type="entry name" value="M23_peptidase"/>
    <property type="match status" value="1"/>
</dbReference>
<proteinExistence type="predicted"/>
<dbReference type="Gene3D" id="1.10.530.10">
    <property type="match status" value="1"/>
</dbReference>
<dbReference type="InterPro" id="IPR016047">
    <property type="entry name" value="M23ase_b-sheet_dom"/>
</dbReference>
<dbReference type="InterPro" id="IPR011055">
    <property type="entry name" value="Dup_hybrid_motif"/>
</dbReference>
<dbReference type="Pfam" id="PF01551">
    <property type="entry name" value="Peptidase_M23"/>
    <property type="match status" value="1"/>
</dbReference>
<dbReference type="EMBL" id="AAAREG010000004">
    <property type="protein sequence ID" value="EAE2354132.1"/>
    <property type="molecule type" value="Genomic_DNA"/>
</dbReference>
<dbReference type="Gene3D" id="2.70.70.10">
    <property type="entry name" value="Glucose Permease (Domain IIA)"/>
    <property type="match status" value="1"/>
</dbReference>
<evidence type="ECO:0000313" key="4">
    <source>
        <dbReference type="Proteomes" id="UP000336166"/>
    </source>
</evidence>
<name>A0AAN2WHD3_LISMN</name>
<evidence type="ECO:0000259" key="2">
    <source>
        <dbReference type="Pfam" id="PF01551"/>
    </source>
</evidence>